<accession>A0A0B0EPM6</accession>
<dbReference type="EMBL" id="JRYO01000115">
    <property type="protein sequence ID" value="KHE92610.1"/>
    <property type="molecule type" value="Genomic_DNA"/>
</dbReference>
<feature type="domain" description="SprT-like" evidence="1">
    <location>
        <begin position="22"/>
        <end position="107"/>
    </location>
</feature>
<name>A0A0B0EPM6_9BACT</name>
<dbReference type="Proteomes" id="UP000030652">
    <property type="component" value="Unassembled WGS sequence"/>
</dbReference>
<dbReference type="eggNOG" id="COG1451">
    <property type="taxonomic scope" value="Bacteria"/>
</dbReference>
<evidence type="ECO:0000259" key="1">
    <source>
        <dbReference type="Pfam" id="PF10263"/>
    </source>
</evidence>
<organism evidence="4 5">
    <name type="scientific">Candidatus Scalindua brodae</name>
    <dbReference type="NCBI Taxonomy" id="237368"/>
    <lineage>
        <taxon>Bacteria</taxon>
        <taxon>Pseudomonadati</taxon>
        <taxon>Planctomycetota</taxon>
        <taxon>Candidatus Brocadiia</taxon>
        <taxon>Candidatus Brocadiales</taxon>
        <taxon>Candidatus Scalinduaceae</taxon>
        <taxon>Candidatus Scalindua</taxon>
    </lineage>
</organism>
<evidence type="ECO:0000259" key="3">
    <source>
        <dbReference type="Pfam" id="PF23771"/>
    </source>
</evidence>
<proteinExistence type="predicted"/>
<dbReference type="InterPro" id="IPR055592">
    <property type="entry name" value="DUF7168"/>
</dbReference>
<gene>
    <name evidence="4" type="ORF">SCABRO_01643</name>
</gene>
<dbReference type="Pfam" id="PF23771">
    <property type="entry name" value="DUF7168"/>
    <property type="match status" value="1"/>
</dbReference>
<dbReference type="InterPro" id="IPR006640">
    <property type="entry name" value="SprT-like_domain"/>
</dbReference>
<comment type="caution">
    <text evidence="4">The sequence shown here is derived from an EMBL/GenBank/DDBJ whole genome shotgun (WGS) entry which is preliminary data.</text>
</comment>
<protein>
    <submittedName>
        <fullName evidence="4">SprT-like family protein</fullName>
    </submittedName>
</protein>
<dbReference type="Pfam" id="PF10979">
    <property type="entry name" value="DUF2786"/>
    <property type="match status" value="1"/>
</dbReference>
<reference evidence="4 5" key="1">
    <citation type="submission" date="2014-10" db="EMBL/GenBank/DDBJ databases">
        <title>Draft genome of anammox bacterium scalindua brodae, obtained using differential coverage binning of sequence data from two enrichment reactors.</title>
        <authorList>
            <person name="Speth D.R."/>
            <person name="Russ L."/>
            <person name="Kartal B."/>
            <person name="Op den Camp H.J."/>
            <person name="Dutilh B.E."/>
            <person name="Jetten M.S."/>
        </authorList>
    </citation>
    <scope>NUCLEOTIDE SEQUENCE [LARGE SCALE GENOMIC DNA]</scope>
    <source>
        <strain evidence="4">RU1</strain>
    </source>
</reference>
<dbReference type="Pfam" id="PF10263">
    <property type="entry name" value="SprT-like"/>
    <property type="match status" value="1"/>
</dbReference>
<feature type="domain" description="DUF2786" evidence="2">
    <location>
        <begin position="137"/>
        <end position="174"/>
    </location>
</feature>
<dbReference type="AlphaFoldDB" id="A0A0B0EPM6"/>
<evidence type="ECO:0000313" key="5">
    <source>
        <dbReference type="Proteomes" id="UP000030652"/>
    </source>
</evidence>
<feature type="domain" description="DUF7168" evidence="3">
    <location>
        <begin position="194"/>
        <end position="318"/>
    </location>
</feature>
<sequence>MTDIDNILKTAWVRQLKADWKTANFHYFKDSMRLPSLELSYSENILGTWKGGRYRRLSISFILINNYKWEYVQEVLYHEMVHQYVEEVLGIRDSLPHGEIFKRICQENGIDQTATGDIQSWIEKRNNTSSVSSENHKILDKIHKLLALAESPNEHEAQNAMAKAHELLLKHNLSLLDVQTEWNYIYKQIGEVGRRNPAKSIISAIISKFFFVEVIWTFGYDQHKDRSGQVLEIYGTPENVEMAEYVYDYLQNIPDLLWAEHKRQEKINGNKHRRTFIYGLLNGFYNKLDSQFVENQSKELIWMGDPRLKQFYRRRNPRIARSSSRYSRSCQDTYDSGMTQGKNLVIHKGIHGKGNGVVKFLN</sequence>
<evidence type="ECO:0000313" key="4">
    <source>
        <dbReference type="EMBL" id="KHE92610.1"/>
    </source>
</evidence>
<evidence type="ECO:0000259" key="2">
    <source>
        <dbReference type="Pfam" id="PF10979"/>
    </source>
</evidence>
<dbReference type="InterPro" id="IPR024498">
    <property type="entry name" value="DUF2786"/>
</dbReference>
<dbReference type="GO" id="GO:0006950">
    <property type="term" value="P:response to stress"/>
    <property type="evidence" value="ECO:0007669"/>
    <property type="project" value="UniProtKB-ARBA"/>
</dbReference>